<dbReference type="GO" id="GO:0000727">
    <property type="term" value="P:double-strand break repair via break-induced replication"/>
    <property type="evidence" value="ECO:0007669"/>
    <property type="project" value="EnsemblFungi"/>
</dbReference>
<dbReference type="InterPro" id="IPR033762">
    <property type="entry name" value="MCM_OB"/>
</dbReference>
<dbReference type="GO" id="GO:0000792">
    <property type="term" value="C:heterochromatin"/>
    <property type="evidence" value="ECO:0007669"/>
    <property type="project" value="EnsemblFungi"/>
</dbReference>
<name>A0A137NQQ6_CONC2</name>
<evidence type="ECO:0000256" key="8">
    <source>
        <dbReference type="ARBA" id="ARBA00022840"/>
    </source>
</evidence>
<dbReference type="GO" id="GO:0043596">
    <property type="term" value="C:nuclear replication fork"/>
    <property type="evidence" value="ECO:0007669"/>
    <property type="project" value="EnsemblFungi"/>
</dbReference>
<dbReference type="SUPFAM" id="SSF52540">
    <property type="entry name" value="P-loop containing nucleoside triphosphate hydrolases"/>
    <property type="match status" value="1"/>
</dbReference>
<dbReference type="PRINTS" id="PR01658">
    <property type="entry name" value="MCMPROTEIN2"/>
</dbReference>
<comment type="similarity">
    <text evidence="1">Belongs to the MCM family.</text>
</comment>
<keyword evidence="6" id="KW-0378">Hydrolase</keyword>
<keyword evidence="4" id="KW-0235">DNA replication</keyword>
<dbReference type="EC" id="3.6.4.12" evidence="2"/>
<dbReference type="SMART" id="SM00350">
    <property type="entry name" value="MCM"/>
    <property type="match status" value="1"/>
</dbReference>
<dbReference type="STRING" id="796925.A0A137NQQ6"/>
<dbReference type="SUPFAM" id="SSF50249">
    <property type="entry name" value="Nucleic acid-binding proteins"/>
    <property type="match status" value="1"/>
</dbReference>
<evidence type="ECO:0000256" key="4">
    <source>
        <dbReference type="ARBA" id="ARBA00022705"/>
    </source>
</evidence>
<sequence>MSSKRTRGNRVTINAPNDDIPSSPPLNDIGAEEDNELVIDEGEVQDVDDGEDGESLYGSEMEEDYKSNPELDEYEADGIDERSFAELDIGERNLVDQELDRRNQLGFLPGALINDGDQLPHHEDDFEFPSSLGNIRNSRLPQSLESSNKFFNQPANQMQYGADEDLPYFTTNDISQIKTDNLAEWINMEAPRRGIRRQFEQFLTGFTDEHGSSVYGDKVRLMVENNLESLEVSFMHLTERDPFLAYILGSAPKQVLPIFDDVALEVVFRSYPSYDQVSTEVHVRITDLPLLYSLRELRQYHLDTLVRVFGVVSRRSNVLPQLKYVKYTCTKCGVILGPFYQDPSNPQEVKVGSCWSCQSKGPFQLSSQSTVYRNYQKITLQETPGSVLAGRLPRHREVILLWDLVDFAKPGEEVEIIGIYQNSFDVSLNNQHGFPVFSTVIEANTVIKKHSQNSGLNVITEQEAEFIRNLAKDPNIGKRIIQSIAPSIYGHKDIKTAIALALFGGCGKDVNNKHNIRGDINVLLLGDPGVAKSQFLKFAEQTAERCIYATGQGASAVGLTASVRKDPVTREW</sequence>
<dbReference type="GO" id="GO:0006279">
    <property type="term" value="P:premeiotic DNA replication"/>
    <property type="evidence" value="ECO:0007669"/>
    <property type="project" value="EnsemblFungi"/>
</dbReference>
<dbReference type="GO" id="GO:0043138">
    <property type="term" value="F:3'-5' DNA helicase activity"/>
    <property type="evidence" value="ECO:0007669"/>
    <property type="project" value="TreeGrafter"/>
</dbReference>
<dbReference type="InterPro" id="IPR008045">
    <property type="entry name" value="MCM2"/>
</dbReference>
<dbReference type="GO" id="GO:0017116">
    <property type="term" value="F:single-stranded DNA helicase activity"/>
    <property type="evidence" value="ECO:0007669"/>
    <property type="project" value="EnsemblFungi"/>
</dbReference>
<evidence type="ECO:0000256" key="3">
    <source>
        <dbReference type="ARBA" id="ARBA00018925"/>
    </source>
</evidence>
<evidence type="ECO:0000256" key="2">
    <source>
        <dbReference type="ARBA" id="ARBA00012551"/>
    </source>
</evidence>
<accession>A0A137NQQ6</accession>
<evidence type="ECO:0000256" key="5">
    <source>
        <dbReference type="ARBA" id="ARBA00022741"/>
    </source>
</evidence>
<dbReference type="Pfam" id="PF17207">
    <property type="entry name" value="MCM_OB"/>
    <property type="match status" value="1"/>
</dbReference>
<dbReference type="GO" id="GO:0042555">
    <property type="term" value="C:MCM complex"/>
    <property type="evidence" value="ECO:0007669"/>
    <property type="project" value="EnsemblFungi"/>
</dbReference>
<dbReference type="Pfam" id="PF00493">
    <property type="entry name" value="MCM"/>
    <property type="match status" value="1"/>
</dbReference>
<protein>
    <recommendedName>
        <fullName evidence="3">DNA replication licensing factor MCM2</fullName>
        <ecNumber evidence="2">3.6.4.12</ecNumber>
    </recommendedName>
</protein>
<proteinExistence type="inferred from homology"/>
<dbReference type="GO" id="GO:0005737">
    <property type="term" value="C:cytoplasm"/>
    <property type="evidence" value="ECO:0007669"/>
    <property type="project" value="EnsemblFungi"/>
</dbReference>
<dbReference type="GO" id="GO:0006335">
    <property type="term" value="P:DNA replication-dependent chromatin assembly"/>
    <property type="evidence" value="ECO:0007669"/>
    <property type="project" value="EnsemblFungi"/>
</dbReference>
<dbReference type="OrthoDB" id="844at2759"/>
<dbReference type="PANTHER" id="PTHR11630:SF44">
    <property type="entry name" value="DNA REPLICATION LICENSING FACTOR MCM2"/>
    <property type="match status" value="1"/>
</dbReference>
<evidence type="ECO:0000256" key="7">
    <source>
        <dbReference type="ARBA" id="ARBA00022806"/>
    </source>
</evidence>
<dbReference type="GO" id="GO:0005524">
    <property type="term" value="F:ATP binding"/>
    <property type="evidence" value="ECO:0007669"/>
    <property type="project" value="UniProtKB-KW"/>
</dbReference>
<dbReference type="GO" id="GO:0005656">
    <property type="term" value="C:nuclear pre-replicative complex"/>
    <property type="evidence" value="ECO:0007669"/>
    <property type="project" value="EnsemblFungi"/>
</dbReference>
<dbReference type="EMBL" id="KQ964995">
    <property type="protein sequence ID" value="KXN65071.1"/>
    <property type="molecule type" value="Genomic_DNA"/>
</dbReference>
<dbReference type="GO" id="GO:0071162">
    <property type="term" value="C:CMG complex"/>
    <property type="evidence" value="ECO:0007669"/>
    <property type="project" value="EnsemblFungi"/>
</dbReference>
<dbReference type="Gene3D" id="2.40.50.140">
    <property type="entry name" value="Nucleic acid-binding proteins"/>
    <property type="match status" value="1"/>
</dbReference>
<keyword evidence="9" id="KW-0131">Cell cycle</keyword>
<evidence type="ECO:0000259" key="11">
    <source>
        <dbReference type="PROSITE" id="PS50051"/>
    </source>
</evidence>
<feature type="non-terminal residue" evidence="12">
    <location>
        <position position="572"/>
    </location>
</feature>
<dbReference type="GO" id="GO:0003697">
    <property type="term" value="F:single-stranded DNA binding"/>
    <property type="evidence" value="ECO:0007669"/>
    <property type="project" value="EnsemblFungi"/>
</dbReference>
<dbReference type="Gene3D" id="3.40.50.300">
    <property type="entry name" value="P-loop containing nucleotide triphosphate hydrolases"/>
    <property type="match status" value="1"/>
</dbReference>
<evidence type="ECO:0000256" key="10">
    <source>
        <dbReference type="SAM" id="MobiDB-lite"/>
    </source>
</evidence>
<evidence type="ECO:0000313" key="12">
    <source>
        <dbReference type="EMBL" id="KXN65071.1"/>
    </source>
</evidence>
<dbReference type="InterPro" id="IPR012340">
    <property type="entry name" value="NA-bd_OB-fold"/>
</dbReference>
<dbReference type="Pfam" id="PF14551">
    <property type="entry name" value="MCM_N"/>
    <property type="match status" value="1"/>
</dbReference>
<dbReference type="GO" id="GO:0003682">
    <property type="term" value="F:chromatin binding"/>
    <property type="evidence" value="ECO:0007669"/>
    <property type="project" value="EnsemblFungi"/>
</dbReference>
<dbReference type="GO" id="GO:1902975">
    <property type="term" value="P:mitotic DNA replication initiation"/>
    <property type="evidence" value="ECO:0007669"/>
    <property type="project" value="EnsemblFungi"/>
</dbReference>
<dbReference type="Proteomes" id="UP000070444">
    <property type="component" value="Unassembled WGS sequence"/>
</dbReference>
<keyword evidence="5" id="KW-0547">Nucleotide-binding</keyword>
<dbReference type="AlphaFoldDB" id="A0A137NQQ6"/>
<dbReference type="PANTHER" id="PTHR11630">
    <property type="entry name" value="DNA REPLICATION LICENSING FACTOR MCM FAMILY MEMBER"/>
    <property type="match status" value="1"/>
</dbReference>
<dbReference type="PROSITE" id="PS50051">
    <property type="entry name" value="MCM_2"/>
    <property type="match status" value="1"/>
</dbReference>
<dbReference type="InterPro" id="IPR027925">
    <property type="entry name" value="MCM_N"/>
</dbReference>
<dbReference type="GO" id="GO:0006267">
    <property type="term" value="P:pre-replicative complex assembly involved in nuclear cell cycle DNA replication"/>
    <property type="evidence" value="ECO:0007669"/>
    <property type="project" value="EnsemblFungi"/>
</dbReference>
<feature type="domain" description="MCM C-terminal AAA(+) ATPase" evidence="11">
    <location>
        <begin position="476"/>
        <end position="572"/>
    </location>
</feature>
<reference evidence="12 13" key="1">
    <citation type="journal article" date="2015" name="Genome Biol. Evol.">
        <title>Phylogenomic analyses indicate that early fungi evolved digesting cell walls of algal ancestors of land plants.</title>
        <authorList>
            <person name="Chang Y."/>
            <person name="Wang S."/>
            <person name="Sekimoto S."/>
            <person name="Aerts A.L."/>
            <person name="Choi C."/>
            <person name="Clum A."/>
            <person name="LaButti K.M."/>
            <person name="Lindquist E.A."/>
            <person name="Yee Ngan C."/>
            <person name="Ohm R.A."/>
            <person name="Salamov A.A."/>
            <person name="Grigoriev I.V."/>
            <person name="Spatafora J.W."/>
            <person name="Berbee M.L."/>
        </authorList>
    </citation>
    <scope>NUCLEOTIDE SEQUENCE [LARGE SCALE GENOMIC DNA]</scope>
    <source>
        <strain evidence="12 13">NRRL 28638</strain>
    </source>
</reference>
<feature type="region of interest" description="Disordered" evidence="10">
    <location>
        <begin position="1"/>
        <end position="67"/>
    </location>
</feature>
<dbReference type="GO" id="GO:0006271">
    <property type="term" value="P:DNA strand elongation involved in DNA replication"/>
    <property type="evidence" value="ECO:0007669"/>
    <property type="project" value="EnsemblFungi"/>
</dbReference>
<keyword evidence="13" id="KW-1185">Reference proteome</keyword>
<evidence type="ECO:0000256" key="1">
    <source>
        <dbReference type="ARBA" id="ARBA00008010"/>
    </source>
</evidence>
<dbReference type="InterPro" id="IPR001208">
    <property type="entry name" value="MCM_dom"/>
</dbReference>
<keyword evidence="8" id="KW-0067">ATP-binding</keyword>
<dbReference type="GO" id="GO:0016787">
    <property type="term" value="F:hydrolase activity"/>
    <property type="evidence" value="ECO:0007669"/>
    <property type="project" value="UniProtKB-KW"/>
</dbReference>
<dbReference type="InterPro" id="IPR027417">
    <property type="entry name" value="P-loop_NTPase"/>
</dbReference>
<organism evidence="12 13">
    <name type="scientific">Conidiobolus coronatus (strain ATCC 28846 / CBS 209.66 / NRRL 28638)</name>
    <name type="common">Delacroixia coronata</name>
    <dbReference type="NCBI Taxonomy" id="796925"/>
    <lineage>
        <taxon>Eukaryota</taxon>
        <taxon>Fungi</taxon>
        <taxon>Fungi incertae sedis</taxon>
        <taxon>Zoopagomycota</taxon>
        <taxon>Entomophthoromycotina</taxon>
        <taxon>Entomophthoromycetes</taxon>
        <taxon>Entomophthorales</taxon>
        <taxon>Ancylistaceae</taxon>
        <taxon>Conidiobolus</taxon>
    </lineage>
</organism>
<evidence type="ECO:0000256" key="6">
    <source>
        <dbReference type="ARBA" id="ARBA00022801"/>
    </source>
</evidence>
<dbReference type="Gene3D" id="2.20.28.10">
    <property type="match status" value="1"/>
</dbReference>
<dbReference type="GO" id="GO:0003688">
    <property type="term" value="F:DNA replication origin binding"/>
    <property type="evidence" value="ECO:0007669"/>
    <property type="project" value="EnsemblFungi"/>
</dbReference>
<evidence type="ECO:0000313" key="13">
    <source>
        <dbReference type="Proteomes" id="UP000070444"/>
    </source>
</evidence>
<dbReference type="Gene3D" id="3.30.1640.10">
    <property type="entry name" value="mini-chromosome maintenance (MCM) complex, chain A, domain 1"/>
    <property type="match status" value="1"/>
</dbReference>
<dbReference type="OMA" id="WINMEAP"/>
<gene>
    <name evidence="12" type="ORF">CONCODRAFT_148607</name>
</gene>
<evidence type="ECO:0000256" key="9">
    <source>
        <dbReference type="ARBA" id="ARBA00023306"/>
    </source>
</evidence>
<feature type="compositionally biased region" description="Acidic residues" evidence="10">
    <location>
        <begin position="30"/>
        <end position="54"/>
    </location>
</feature>
<dbReference type="InterPro" id="IPR031327">
    <property type="entry name" value="MCM"/>
</dbReference>
<dbReference type="Pfam" id="PF12619">
    <property type="entry name" value="MCM2_N"/>
    <property type="match status" value="1"/>
</dbReference>
<dbReference type="GO" id="GO:0140445">
    <property type="term" value="C:chromosome, telomeric repeat region"/>
    <property type="evidence" value="ECO:0007669"/>
    <property type="project" value="EnsemblFungi"/>
</dbReference>
<keyword evidence="7" id="KW-0347">Helicase</keyword>